<keyword evidence="2" id="KW-1185">Reference proteome</keyword>
<evidence type="ECO:0000313" key="1">
    <source>
        <dbReference type="EMBL" id="RZT88419.1"/>
    </source>
</evidence>
<dbReference type="OrthoDB" id="836517at2"/>
<reference evidence="1 2" key="1">
    <citation type="submission" date="2019-02" db="EMBL/GenBank/DDBJ databases">
        <title>Sequencing the genomes of 1000 actinobacteria strains.</title>
        <authorList>
            <person name="Klenk H.-P."/>
        </authorList>
    </citation>
    <scope>NUCLEOTIDE SEQUENCE [LARGE SCALE GENOMIC DNA]</scope>
    <source>
        <strain evidence="1 2">DSM 45779</strain>
    </source>
</reference>
<protein>
    <submittedName>
        <fullName evidence="1">Uncharacterized protein DUF2236</fullName>
    </submittedName>
</protein>
<dbReference type="Proteomes" id="UP000291591">
    <property type="component" value="Unassembled WGS sequence"/>
</dbReference>
<dbReference type="PANTHER" id="PTHR36124">
    <property type="match status" value="1"/>
</dbReference>
<gene>
    <name evidence="1" type="ORF">EV383_5358</name>
</gene>
<organism evidence="1 2">
    <name type="scientific">Pseudonocardia sediminis</name>
    <dbReference type="NCBI Taxonomy" id="1397368"/>
    <lineage>
        <taxon>Bacteria</taxon>
        <taxon>Bacillati</taxon>
        <taxon>Actinomycetota</taxon>
        <taxon>Actinomycetes</taxon>
        <taxon>Pseudonocardiales</taxon>
        <taxon>Pseudonocardiaceae</taxon>
        <taxon>Pseudonocardia</taxon>
    </lineage>
</organism>
<evidence type="ECO:0000313" key="2">
    <source>
        <dbReference type="Proteomes" id="UP000291591"/>
    </source>
</evidence>
<comment type="caution">
    <text evidence="1">The sequence shown here is derived from an EMBL/GenBank/DDBJ whole genome shotgun (WGS) entry which is preliminary data.</text>
</comment>
<dbReference type="AlphaFoldDB" id="A0A4Q7V6S7"/>
<sequence>MVRADRYDRRREIEAMDPATEFLEIYRMTAGLEFPWDVTQALSLALFRTYAVPSIGALLGETGEFTAATQKRYDDTTLILESVVEHGFEGEGLAAIRRMNRMHRSYDISNDDMRYVLATFVVVPIRWIERWGWRPLTENERVAAANYYRELGRHMGIRDIPVTWREFADLQDAYEARHFGFDTGGRAVADATLELATTFTPNDRAPRAVTRTFVRSLMDTPLLAALGYRVPPRAVRAAASAVMHARAAVVRRMPVRTEPVLVRDSPNIRSYPGGYDVRELGTFPVCPVHRADRDAS</sequence>
<dbReference type="InterPro" id="IPR046366">
    <property type="entry name" value="MPAB"/>
</dbReference>
<proteinExistence type="predicted"/>
<dbReference type="EMBL" id="SHKL01000001">
    <property type="protein sequence ID" value="RZT88419.1"/>
    <property type="molecule type" value="Genomic_DNA"/>
</dbReference>
<name>A0A4Q7V6S7_PSEST</name>
<dbReference type="PANTHER" id="PTHR36124:SF1">
    <property type="entry name" value="ER-BOUND OXYGENASE MPAB_MPAB'_RUBBER OXYGENASE CATALYTIC DOMAIN-CONTAINING PROTEIN"/>
    <property type="match status" value="1"/>
</dbReference>
<dbReference type="GO" id="GO:0016491">
    <property type="term" value="F:oxidoreductase activity"/>
    <property type="evidence" value="ECO:0007669"/>
    <property type="project" value="InterPro"/>
</dbReference>
<accession>A0A4Q7V6S7</accession>
<dbReference type="RefSeq" id="WP_130292424.1">
    <property type="nucleotide sequence ID" value="NZ_SHKL01000001.1"/>
</dbReference>